<keyword evidence="1" id="KW-0285">Flavoprotein</keyword>
<dbReference type="PANTHER" id="PTHR47178:SF5">
    <property type="entry name" value="FAD-BINDING DOMAIN-CONTAINING PROTEIN"/>
    <property type="match status" value="1"/>
</dbReference>
<evidence type="ECO:0000259" key="5">
    <source>
        <dbReference type="Pfam" id="PF01494"/>
    </source>
</evidence>
<keyword evidence="3" id="KW-0560">Oxidoreductase</keyword>
<evidence type="ECO:0000313" key="6">
    <source>
        <dbReference type="EMBL" id="AXE36707.1"/>
    </source>
</evidence>
<dbReference type="Gene3D" id="3.50.50.60">
    <property type="entry name" value="FAD/NAD(P)-binding domain"/>
    <property type="match status" value="1"/>
</dbReference>
<proteinExistence type="predicted"/>
<dbReference type="KEGG" id="chrb:DK843_21845"/>
<evidence type="ECO:0000256" key="1">
    <source>
        <dbReference type="ARBA" id="ARBA00022630"/>
    </source>
</evidence>
<dbReference type="InterPro" id="IPR002938">
    <property type="entry name" value="FAD-bd"/>
</dbReference>
<reference evidence="6 7" key="1">
    <citation type="submission" date="2018-05" db="EMBL/GenBank/DDBJ databases">
        <title>Genome sequencing, assembly and analysis of the novel insecticidal bacterium, Chromobacterium phragmitis.</title>
        <authorList>
            <person name="Sparks M.E."/>
            <person name="Blackburn M.B."/>
            <person name="Gundersen-Rindal D.E."/>
        </authorList>
    </citation>
    <scope>NUCLEOTIDE SEQUENCE [LARGE SCALE GENOMIC DNA]</scope>
    <source>
        <strain evidence="6">IIBBL 274-1</strain>
    </source>
</reference>
<keyword evidence="2" id="KW-0274">FAD</keyword>
<evidence type="ECO:0000313" key="7">
    <source>
        <dbReference type="Proteomes" id="UP000252038"/>
    </source>
</evidence>
<accession>A0A344UN59</accession>
<dbReference type="Proteomes" id="UP000252038">
    <property type="component" value="Chromosome"/>
</dbReference>
<gene>
    <name evidence="6" type="ORF">DK843_21845</name>
</gene>
<dbReference type="SUPFAM" id="SSF51905">
    <property type="entry name" value="FAD/NAD(P)-binding domain"/>
    <property type="match status" value="1"/>
</dbReference>
<evidence type="ECO:0000256" key="2">
    <source>
        <dbReference type="ARBA" id="ARBA00022827"/>
    </source>
</evidence>
<protein>
    <submittedName>
        <fullName evidence="6">FAD-dependent monooxygenase</fullName>
    </submittedName>
</protein>
<dbReference type="GO" id="GO:0071949">
    <property type="term" value="F:FAD binding"/>
    <property type="evidence" value="ECO:0007669"/>
    <property type="project" value="InterPro"/>
</dbReference>
<evidence type="ECO:0000256" key="4">
    <source>
        <dbReference type="ARBA" id="ARBA00023033"/>
    </source>
</evidence>
<name>A0A344UN59_9NEIS</name>
<evidence type="ECO:0000256" key="3">
    <source>
        <dbReference type="ARBA" id="ARBA00023002"/>
    </source>
</evidence>
<organism evidence="6 7">
    <name type="scientific">Chromobacterium phragmitis</name>
    <dbReference type="NCBI Taxonomy" id="2202141"/>
    <lineage>
        <taxon>Bacteria</taxon>
        <taxon>Pseudomonadati</taxon>
        <taxon>Pseudomonadota</taxon>
        <taxon>Betaproteobacteria</taxon>
        <taxon>Neisseriales</taxon>
        <taxon>Chromobacteriaceae</taxon>
        <taxon>Chromobacterium</taxon>
    </lineage>
</organism>
<dbReference type="PANTHER" id="PTHR47178">
    <property type="entry name" value="MONOOXYGENASE, FAD-BINDING"/>
    <property type="match status" value="1"/>
</dbReference>
<dbReference type="EMBL" id="CP029554">
    <property type="protein sequence ID" value="AXE36707.1"/>
    <property type="molecule type" value="Genomic_DNA"/>
</dbReference>
<sequence>MSRIIIVGAGVGGLCLAQGLARAGIAFEVLEADAGPWIRGQGYRLRIDAMGQQALRDCLPTGSFALFQASCAVSGSGRFVDAQLRPLRERRPDSWRENAVEGEPDGDMSADRQVLRDILSHGLAPQIRWGCRATRCEREGDGIAVHCEDGRVFRGDLAVAADGLRSALRRQWLPQAEPESIGALNIYGKVPLADAGALEPVMLAGPTVAFADGCTLVVEPMRFRAGMAELADRHAPGCRLSEPGDYLYWALFGRTERLGGPLGPDGDEEGLRQRLQAVSRDWHPSLSGLLARSAPASILGREARMAAGVPVWRAGRLTALGDAIHAMSPAGGVGANTALADAAMLARCLAEDGVEPAVARYEAGMRMRAEQALAQTRAGTERLLRLE</sequence>
<dbReference type="InterPro" id="IPR036188">
    <property type="entry name" value="FAD/NAD-bd_sf"/>
</dbReference>
<dbReference type="Pfam" id="PF01494">
    <property type="entry name" value="FAD_binding_3"/>
    <property type="match status" value="1"/>
</dbReference>
<dbReference type="GO" id="GO:0004497">
    <property type="term" value="F:monooxygenase activity"/>
    <property type="evidence" value="ECO:0007669"/>
    <property type="project" value="UniProtKB-KW"/>
</dbReference>
<dbReference type="PRINTS" id="PR00420">
    <property type="entry name" value="RNGMNOXGNASE"/>
</dbReference>
<dbReference type="RefSeq" id="WP_114074324.1">
    <property type="nucleotide sequence ID" value="NZ_CP029554.1"/>
</dbReference>
<dbReference type="AlphaFoldDB" id="A0A344UN59"/>
<keyword evidence="4 6" id="KW-0503">Monooxygenase</keyword>
<feature type="domain" description="FAD-binding" evidence="5">
    <location>
        <begin position="291"/>
        <end position="372"/>
    </location>
</feature>